<name>A0ACB8ZPR0_CICIN</name>
<protein>
    <submittedName>
        <fullName evidence="1">Uncharacterized protein</fullName>
    </submittedName>
</protein>
<accession>A0ACB8ZPR0</accession>
<keyword evidence="2" id="KW-1185">Reference proteome</keyword>
<reference evidence="2" key="1">
    <citation type="journal article" date="2022" name="Mol. Ecol. Resour.">
        <title>The genomes of chicory, endive, great burdock and yacon provide insights into Asteraceae palaeo-polyploidization history and plant inulin production.</title>
        <authorList>
            <person name="Fan W."/>
            <person name="Wang S."/>
            <person name="Wang H."/>
            <person name="Wang A."/>
            <person name="Jiang F."/>
            <person name="Liu H."/>
            <person name="Zhao H."/>
            <person name="Xu D."/>
            <person name="Zhang Y."/>
        </authorList>
    </citation>
    <scope>NUCLEOTIDE SEQUENCE [LARGE SCALE GENOMIC DNA]</scope>
    <source>
        <strain evidence="2">cv. Punajuju</strain>
    </source>
</reference>
<gene>
    <name evidence="1" type="ORF">L2E82_43947</name>
</gene>
<reference evidence="1 2" key="2">
    <citation type="journal article" date="2022" name="Mol. Ecol. Resour.">
        <title>The genomes of chicory, endive, great burdock and yacon provide insights into Asteraceae paleo-polyploidization history and plant inulin production.</title>
        <authorList>
            <person name="Fan W."/>
            <person name="Wang S."/>
            <person name="Wang H."/>
            <person name="Wang A."/>
            <person name="Jiang F."/>
            <person name="Liu H."/>
            <person name="Zhao H."/>
            <person name="Xu D."/>
            <person name="Zhang Y."/>
        </authorList>
    </citation>
    <scope>NUCLEOTIDE SEQUENCE [LARGE SCALE GENOMIC DNA]</scope>
    <source>
        <strain evidence="2">cv. Punajuju</strain>
        <tissue evidence="1">Leaves</tissue>
    </source>
</reference>
<dbReference type="EMBL" id="CM042016">
    <property type="protein sequence ID" value="KAI3699552.1"/>
    <property type="molecule type" value="Genomic_DNA"/>
</dbReference>
<comment type="caution">
    <text evidence="1">The sequence shown here is derived from an EMBL/GenBank/DDBJ whole genome shotgun (WGS) entry which is preliminary data.</text>
</comment>
<proteinExistence type="predicted"/>
<sequence length="366" mass="41804">MFLLSHNCQREGFLRAKTWKSLKLEARNWNQSLELVIPKLNKGAVRPGSGRGAPRRSAPDTWRRLLFRGRNLIVYRRIEKTIPDKPYMVRPFGYDIVTGTWCGLLAMILLQHNPGKGKDRVRDSRSGLVDAASTSPGKGKDRVRLIRRKERGRKERRNEWLKRTSDTLSIPADCGKSSISADWRAEFMIKLVLGAVPVILGSILISLCRDGRVVKQLDEIVFELGSHMAEYVIIWSSILLEKKKDKLMFKSIETYEKNLAVIGPKEEMGRYYYRLYKKVSANTIWLPGIINSKVPYIDGLGDKMMQTLEDMLEICITDLGGRQEDCPSRVESTEVGEKPLAGPEIVPQTEEKTRQIRESLKMAKKQ</sequence>
<evidence type="ECO:0000313" key="2">
    <source>
        <dbReference type="Proteomes" id="UP001055811"/>
    </source>
</evidence>
<organism evidence="1 2">
    <name type="scientific">Cichorium intybus</name>
    <name type="common">Chicory</name>
    <dbReference type="NCBI Taxonomy" id="13427"/>
    <lineage>
        <taxon>Eukaryota</taxon>
        <taxon>Viridiplantae</taxon>
        <taxon>Streptophyta</taxon>
        <taxon>Embryophyta</taxon>
        <taxon>Tracheophyta</taxon>
        <taxon>Spermatophyta</taxon>
        <taxon>Magnoliopsida</taxon>
        <taxon>eudicotyledons</taxon>
        <taxon>Gunneridae</taxon>
        <taxon>Pentapetalae</taxon>
        <taxon>asterids</taxon>
        <taxon>campanulids</taxon>
        <taxon>Asterales</taxon>
        <taxon>Asteraceae</taxon>
        <taxon>Cichorioideae</taxon>
        <taxon>Cichorieae</taxon>
        <taxon>Cichoriinae</taxon>
        <taxon>Cichorium</taxon>
    </lineage>
</organism>
<evidence type="ECO:0000313" key="1">
    <source>
        <dbReference type="EMBL" id="KAI3699552.1"/>
    </source>
</evidence>
<dbReference type="Proteomes" id="UP001055811">
    <property type="component" value="Linkage Group LG08"/>
</dbReference>